<comment type="caution">
    <text evidence="4">The sequence shown here is derived from an EMBL/GenBank/DDBJ whole genome shotgun (WGS) entry which is preliminary data.</text>
</comment>
<dbReference type="InterPro" id="IPR001509">
    <property type="entry name" value="Epimerase_deHydtase"/>
</dbReference>
<dbReference type="CDD" id="cd07820">
    <property type="entry name" value="SRPBCC_3"/>
    <property type="match status" value="1"/>
</dbReference>
<dbReference type="PANTHER" id="PTHR11092:SF0">
    <property type="entry name" value="EPIMERASE FAMILY PROTEIN SDR39U1"/>
    <property type="match status" value="1"/>
</dbReference>
<evidence type="ECO:0000259" key="2">
    <source>
        <dbReference type="Pfam" id="PF01370"/>
    </source>
</evidence>
<name>A0A939IT32_9CORY</name>
<gene>
    <name evidence="4" type="ORF">JZY06_02050</name>
</gene>
<dbReference type="InterPro" id="IPR010099">
    <property type="entry name" value="SDR39U1"/>
</dbReference>
<dbReference type="InterPro" id="IPR036291">
    <property type="entry name" value="NAD(P)-bd_dom_sf"/>
</dbReference>
<dbReference type="EMBL" id="JAFLEQ010000003">
    <property type="protein sequence ID" value="MBN9643414.1"/>
    <property type="molecule type" value="Genomic_DNA"/>
</dbReference>
<accession>A0A939IT32</accession>
<dbReference type="Pfam" id="PF01370">
    <property type="entry name" value="Epimerase"/>
    <property type="match status" value="1"/>
</dbReference>
<evidence type="ECO:0000259" key="3">
    <source>
        <dbReference type="Pfam" id="PF08338"/>
    </source>
</evidence>
<reference evidence="4" key="1">
    <citation type="submission" date="2021-03" db="EMBL/GenBank/DDBJ databases">
        <authorList>
            <person name="Sun Q."/>
        </authorList>
    </citation>
    <scope>NUCLEOTIDE SEQUENCE</scope>
    <source>
        <strain evidence="4">CCM 8862</strain>
    </source>
</reference>
<evidence type="ECO:0000313" key="5">
    <source>
        <dbReference type="Proteomes" id="UP000664332"/>
    </source>
</evidence>
<dbReference type="PANTHER" id="PTHR11092">
    <property type="entry name" value="SUGAR NUCLEOTIDE EPIMERASE RELATED"/>
    <property type="match status" value="1"/>
</dbReference>
<dbReference type="NCBIfam" id="TIGR01777">
    <property type="entry name" value="yfcH"/>
    <property type="match status" value="1"/>
</dbReference>
<dbReference type="InterPro" id="IPR023393">
    <property type="entry name" value="START-like_dom_sf"/>
</dbReference>
<organism evidence="4 5">
    <name type="scientific">Corynebacterium mendelii</name>
    <dbReference type="NCBI Taxonomy" id="2765362"/>
    <lineage>
        <taxon>Bacteria</taxon>
        <taxon>Bacillati</taxon>
        <taxon>Actinomycetota</taxon>
        <taxon>Actinomycetes</taxon>
        <taxon>Mycobacteriales</taxon>
        <taxon>Corynebacteriaceae</taxon>
        <taxon>Corynebacterium</taxon>
    </lineage>
</organism>
<dbReference type="Gene3D" id="3.30.530.20">
    <property type="match status" value="1"/>
</dbReference>
<dbReference type="SUPFAM" id="SSF55961">
    <property type="entry name" value="Bet v1-like"/>
    <property type="match status" value="1"/>
</dbReference>
<dbReference type="SUPFAM" id="SSF51735">
    <property type="entry name" value="NAD(P)-binding Rossmann-fold domains"/>
    <property type="match status" value="1"/>
</dbReference>
<evidence type="ECO:0000313" key="4">
    <source>
        <dbReference type="EMBL" id="MBN9643414.1"/>
    </source>
</evidence>
<dbReference type="Gene3D" id="3.40.50.720">
    <property type="entry name" value="NAD(P)-binding Rossmann-like Domain"/>
    <property type="match status" value="1"/>
</dbReference>
<keyword evidence="5" id="KW-1185">Reference proteome</keyword>
<dbReference type="RefSeq" id="WP_207118081.1">
    <property type="nucleotide sequence ID" value="NZ_JAFLEQ010000003.1"/>
</dbReference>
<protein>
    <submittedName>
        <fullName evidence="4">TIGR01777 family oxidoreductase</fullName>
    </submittedName>
</protein>
<evidence type="ECO:0000256" key="1">
    <source>
        <dbReference type="ARBA" id="ARBA00009353"/>
    </source>
</evidence>
<dbReference type="Pfam" id="PF08338">
    <property type="entry name" value="DUF1731"/>
    <property type="match status" value="1"/>
</dbReference>
<sequence length="454" mass="48894">MTLTTSHFLPSDRQQVWNWHTRPGAVVRLTAPFTYMTPVEQASNLRDGKTVFAMPAGLRWVAQHRPDGYRDGHQFTDEVVSHPFAAATRWVHRHTFSTDSGGTIITDRVATTVPGFVLTAPFAYRQHQLIADFAFLKRLGHWAGGLDTTATVAVTGSSGTVGRQLTAQLSTLGFSVIKLVRSHPAAGERLWNPDNPDPDLLQGTRALIHLAGAPIAGRFTTEHQQAVRDSRVRPTEKLAELVARTPSVDTMVSASAVGYYGADRGEEKLSESSSSGDDFLAAVCRDWEKATAPAEAAGKRVVRVRTGLVLAGNGGLLPILRHVFLTGFGGRIGSGNAWFPWIAIDDLTDIYIRATFDDSLTGPINAVAPNPVRNKTMSKKLAAVLHRPALVPVPRWAPGIVLGAEGAQQTALSNQRVVCTALDSAGHQFRYPSITGCLAHELGAEKPVGVKNTG</sequence>
<comment type="similarity">
    <text evidence="1">Belongs to the NAD(P)-dependent epimerase/dehydratase family. SDR39U1 subfamily.</text>
</comment>
<dbReference type="Proteomes" id="UP000664332">
    <property type="component" value="Unassembled WGS sequence"/>
</dbReference>
<proteinExistence type="inferred from homology"/>
<feature type="domain" description="DUF1731" evidence="3">
    <location>
        <begin position="393"/>
        <end position="440"/>
    </location>
</feature>
<dbReference type="InterPro" id="IPR013549">
    <property type="entry name" value="DUF1731"/>
</dbReference>
<feature type="domain" description="NAD-dependent epimerase/dehydratase" evidence="2">
    <location>
        <begin position="152"/>
        <end position="354"/>
    </location>
</feature>
<dbReference type="AlphaFoldDB" id="A0A939IT32"/>